<name>A0A1D8TZT6_9CYAN</name>
<dbReference type="Proteomes" id="UP000177870">
    <property type="component" value="Chromosome"/>
</dbReference>
<feature type="domain" description="Transposase Tn5-like N-terminal" evidence="1">
    <location>
        <begin position="1"/>
        <end position="52"/>
    </location>
</feature>
<dbReference type="InterPro" id="IPR038215">
    <property type="entry name" value="TN5-like_N_sf"/>
</dbReference>
<dbReference type="InterPro" id="IPR012337">
    <property type="entry name" value="RNaseH-like_sf"/>
</dbReference>
<dbReference type="OrthoDB" id="9805492at2"/>
<evidence type="ECO:0000313" key="2">
    <source>
        <dbReference type="EMBL" id="AOX02966.1"/>
    </source>
</evidence>
<accession>A0A1D8TZT6</accession>
<gene>
    <name evidence="2" type="ORF">BJP34_29145</name>
</gene>
<evidence type="ECO:0000259" key="1">
    <source>
        <dbReference type="Pfam" id="PF14706"/>
    </source>
</evidence>
<dbReference type="Pfam" id="PF14706">
    <property type="entry name" value="Tnp_DNA_bind"/>
    <property type="match status" value="1"/>
</dbReference>
<dbReference type="EMBL" id="CP017599">
    <property type="protein sequence ID" value="AOX02966.1"/>
    <property type="molecule type" value="Genomic_DNA"/>
</dbReference>
<reference evidence="3" key="1">
    <citation type="submission" date="2016-10" db="EMBL/GenBank/DDBJ databases">
        <title>Comparative genomics uncovers the prolific and rare metabolic potential of the cyanobacterial genus Moorea.</title>
        <authorList>
            <person name="Leao T."/>
            <person name="Castelao G."/>
            <person name="Korobeynikov A."/>
            <person name="Monroe E.A."/>
            <person name="Podell S."/>
            <person name="Glukhov E."/>
            <person name="Allen E."/>
            <person name="Gerwick W.H."/>
            <person name="Gerwick L."/>
        </authorList>
    </citation>
    <scope>NUCLEOTIDE SEQUENCE [LARGE SCALE GENOMIC DNA]</scope>
    <source>
        <strain evidence="3">PAL-8-15-08-1</strain>
    </source>
</reference>
<dbReference type="Gene3D" id="1.10.246.40">
    <property type="entry name" value="Tn5 transposase, domain 1"/>
    <property type="match status" value="1"/>
</dbReference>
<dbReference type="InterPro" id="IPR014735">
    <property type="entry name" value="Transposase_Tn5-like_N"/>
</dbReference>
<evidence type="ECO:0000313" key="3">
    <source>
        <dbReference type="Proteomes" id="UP000177870"/>
    </source>
</evidence>
<proteinExistence type="predicted"/>
<dbReference type="AlphaFoldDB" id="A0A1D8TZT6"/>
<dbReference type="SUPFAM" id="SSF53098">
    <property type="entry name" value="Ribonuclease H-like"/>
    <property type="match status" value="1"/>
</dbReference>
<dbReference type="KEGG" id="mpro:BJP34_29145"/>
<organism evidence="2 3">
    <name type="scientific">Moorena producens PAL-8-15-08-1</name>
    <dbReference type="NCBI Taxonomy" id="1458985"/>
    <lineage>
        <taxon>Bacteria</taxon>
        <taxon>Bacillati</taxon>
        <taxon>Cyanobacteriota</taxon>
        <taxon>Cyanophyceae</taxon>
        <taxon>Coleofasciculales</taxon>
        <taxon>Coleofasciculaceae</taxon>
        <taxon>Moorena</taxon>
    </lineage>
</organism>
<sequence length="71" mass="7583">MSGWATAELKNAQLGDVRRTKRLILIVDNLSKKPSATVPEACGTWAATKATYEGACHLCSNISTKVIGTHP</sequence>
<protein>
    <recommendedName>
        <fullName evidence="1">Transposase Tn5-like N-terminal domain-containing protein</fullName>
    </recommendedName>
</protein>
<dbReference type="RefSeq" id="WP_070395359.1">
    <property type="nucleotide sequence ID" value="NZ_CP017599.1"/>
</dbReference>